<name>A0ACD5A4W9_9ACTN</name>
<protein>
    <submittedName>
        <fullName evidence="1">Uncharacterized protein</fullName>
    </submittedName>
</protein>
<keyword evidence="2" id="KW-1185">Reference proteome</keyword>
<proteinExistence type="predicted"/>
<organism evidence="1 2">
    <name type="scientific">Streptomyces citrinus</name>
    <dbReference type="NCBI Taxonomy" id="3118173"/>
    <lineage>
        <taxon>Bacteria</taxon>
        <taxon>Bacillati</taxon>
        <taxon>Actinomycetota</taxon>
        <taxon>Actinomycetes</taxon>
        <taxon>Kitasatosporales</taxon>
        <taxon>Streptomycetaceae</taxon>
        <taxon>Streptomyces</taxon>
    </lineage>
</organism>
<evidence type="ECO:0000313" key="1">
    <source>
        <dbReference type="EMBL" id="WWQ62228.1"/>
    </source>
</evidence>
<dbReference type="Proteomes" id="UP001432251">
    <property type="component" value="Chromosome"/>
</dbReference>
<reference evidence="1" key="1">
    <citation type="journal article" date="2025" name="Int. J. Syst. Evol. Microbiol.">
        <title>Streptomyces citrinus sp. nov., with yellow diffusible pigment.</title>
        <authorList>
            <person name="He Y."/>
            <person name="Yang E."/>
            <person name="Xu J."/>
            <person name="Sun Y."/>
            <person name="Sun L."/>
        </authorList>
    </citation>
    <scope>NUCLEOTIDE SEQUENCE</scope>
    <source>
        <strain evidence="1">Q6</strain>
    </source>
</reference>
<gene>
    <name evidence="1" type="ORF">V2W30_01820</name>
</gene>
<evidence type="ECO:0000313" key="2">
    <source>
        <dbReference type="Proteomes" id="UP001432251"/>
    </source>
</evidence>
<sequence length="77" mass="8706">MFSSRKVHKDDVWDGVVVDKTRRAPDGSNLYHYVELRLTDGSRKKIRVEKELWENLDAGDRLVKEAGVTAPTKAPPG</sequence>
<accession>A0ACD5A4W9</accession>
<dbReference type="EMBL" id="CP146022">
    <property type="protein sequence ID" value="WWQ62228.1"/>
    <property type="molecule type" value="Genomic_DNA"/>
</dbReference>